<comment type="subcellular location">
    <subcellularLocation>
        <location evidence="1">Cell membrane</location>
        <topology evidence="1">Multi-pass membrane protein</topology>
    </subcellularLocation>
</comment>
<feature type="transmembrane region" description="Helical" evidence="8">
    <location>
        <begin position="252"/>
        <end position="269"/>
    </location>
</feature>
<evidence type="ECO:0000256" key="8">
    <source>
        <dbReference type="SAM" id="Phobius"/>
    </source>
</evidence>
<dbReference type="PANTHER" id="PTHR33908:SF11">
    <property type="entry name" value="MEMBRANE PROTEIN"/>
    <property type="match status" value="1"/>
</dbReference>
<keyword evidence="7 8" id="KW-0472">Membrane</keyword>
<evidence type="ECO:0000256" key="5">
    <source>
        <dbReference type="ARBA" id="ARBA00022692"/>
    </source>
</evidence>
<evidence type="ECO:0000256" key="3">
    <source>
        <dbReference type="ARBA" id="ARBA00022676"/>
    </source>
</evidence>
<keyword evidence="4" id="KW-0808">Transferase</keyword>
<feature type="transmembrane region" description="Helical" evidence="8">
    <location>
        <begin position="281"/>
        <end position="302"/>
    </location>
</feature>
<evidence type="ECO:0000256" key="6">
    <source>
        <dbReference type="ARBA" id="ARBA00022989"/>
    </source>
</evidence>
<dbReference type="InterPro" id="IPR038731">
    <property type="entry name" value="RgtA/B/C-like"/>
</dbReference>
<feature type="transmembrane region" description="Helical" evidence="8">
    <location>
        <begin position="314"/>
        <end position="331"/>
    </location>
</feature>
<feature type="transmembrane region" description="Helical" evidence="8">
    <location>
        <begin position="193"/>
        <end position="213"/>
    </location>
</feature>
<protein>
    <recommendedName>
        <fullName evidence="9">Glycosyltransferase RgtA/B/C/D-like domain-containing protein</fullName>
    </recommendedName>
</protein>
<feature type="transmembrane region" description="Helical" evidence="8">
    <location>
        <begin position="82"/>
        <end position="100"/>
    </location>
</feature>
<dbReference type="GO" id="GO:0005886">
    <property type="term" value="C:plasma membrane"/>
    <property type="evidence" value="ECO:0007669"/>
    <property type="project" value="UniProtKB-SubCell"/>
</dbReference>
<keyword evidence="6 8" id="KW-1133">Transmembrane helix</keyword>
<evidence type="ECO:0000313" key="10">
    <source>
        <dbReference type="EMBL" id="CAA9259477.1"/>
    </source>
</evidence>
<evidence type="ECO:0000256" key="2">
    <source>
        <dbReference type="ARBA" id="ARBA00022475"/>
    </source>
</evidence>
<feature type="domain" description="Glycosyltransferase RgtA/B/C/D-like" evidence="9">
    <location>
        <begin position="60"/>
        <end position="213"/>
    </location>
</feature>
<keyword evidence="5 8" id="KW-0812">Transmembrane</keyword>
<dbReference type="Pfam" id="PF13231">
    <property type="entry name" value="PMT_2"/>
    <property type="match status" value="1"/>
</dbReference>
<evidence type="ECO:0000256" key="1">
    <source>
        <dbReference type="ARBA" id="ARBA00004651"/>
    </source>
</evidence>
<dbReference type="EMBL" id="CADCTB010000162">
    <property type="protein sequence ID" value="CAA9259477.1"/>
    <property type="molecule type" value="Genomic_DNA"/>
</dbReference>
<evidence type="ECO:0000259" key="9">
    <source>
        <dbReference type="Pfam" id="PF13231"/>
    </source>
</evidence>
<feature type="transmembrane region" description="Helical" evidence="8">
    <location>
        <begin position="157"/>
        <end position="181"/>
    </location>
</feature>
<keyword evidence="3" id="KW-0328">Glycosyltransferase</keyword>
<dbReference type="GO" id="GO:0009103">
    <property type="term" value="P:lipopolysaccharide biosynthetic process"/>
    <property type="evidence" value="ECO:0007669"/>
    <property type="project" value="UniProtKB-ARBA"/>
</dbReference>
<feature type="transmembrane region" description="Helical" evidence="8">
    <location>
        <begin position="135"/>
        <end position="151"/>
    </location>
</feature>
<evidence type="ECO:0000256" key="7">
    <source>
        <dbReference type="ARBA" id="ARBA00023136"/>
    </source>
</evidence>
<dbReference type="GO" id="GO:0016763">
    <property type="term" value="F:pentosyltransferase activity"/>
    <property type="evidence" value="ECO:0007669"/>
    <property type="project" value="TreeGrafter"/>
</dbReference>
<proteinExistence type="predicted"/>
<feature type="transmembrane region" description="Helical" evidence="8">
    <location>
        <begin position="338"/>
        <end position="360"/>
    </location>
</feature>
<accession>A0A6J4IRA5</accession>
<keyword evidence="2" id="KW-1003">Cell membrane</keyword>
<organism evidence="10">
    <name type="scientific">uncultured Acidimicrobiales bacterium</name>
    <dbReference type="NCBI Taxonomy" id="310071"/>
    <lineage>
        <taxon>Bacteria</taxon>
        <taxon>Bacillati</taxon>
        <taxon>Actinomycetota</taxon>
        <taxon>Acidimicrobiia</taxon>
        <taxon>Acidimicrobiales</taxon>
        <taxon>environmental samples</taxon>
    </lineage>
</organism>
<reference evidence="10" key="1">
    <citation type="submission" date="2020-02" db="EMBL/GenBank/DDBJ databases">
        <authorList>
            <person name="Meier V. D."/>
        </authorList>
    </citation>
    <scope>NUCLEOTIDE SEQUENCE</scope>
    <source>
        <strain evidence="10">AVDCRST_MAG10</strain>
    </source>
</reference>
<dbReference type="AlphaFoldDB" id="A0A6J4IRA5"/>
<evidence type="ECO:0000256" key="4">
    <source>
        <dbReference type="ARBA" id="ARBA00022679"/>
    </source>
</evidence>
<dbReference type="PANTHER" id="PTHR33908">
    <property type="entry name" value="MANNOSYLTRANSFERASE YKCB-RELATED"/>
    <property type="match status" value="1"/>
</dbReference>
<dbReference type="InterPro" id="IPR050297">
    <property type="entry name" value="LipidA_mod_glycosyltrf_83"/>
</dbReference>
<gene>
    <name evidence="10" type="ORF">AVDCRST_MAG10-2671</name>
</gene>
<sequence length="481" mass="50662">MTRRLLALPAVTGAIAVVAATAKGLYVSPDAVFYVGTARNWLDGRGFTPPAGLPPLEHFPPLFTVVLAALGKVGMDPLTSARVVNGLAFAGIVLLVGVVVRRQTGSFPAALVAGVLASAAVDLLTYSASALSEPLFILLGISGLVVLAAYLDRPRPILLAAAAALVGAAFLTRYVGIALVAAGVAALLWRRRWVAAGLFGAVSMAPVAAWIVWAGTRGPSDRTVTLHVFGGEYLGQAARPLSRWLVPWPKPPVGLVLAILLVAGGVALARRLPAARRPTPALSWLLIAFAIAYLAALLANRALTDATGRLDARFLAPLHVVAILLVVPALHRRTLPKAALALAGVLVLGQVVDAVAWTAGGLTDESVQRRGYTAAAWERSPIVAELAGTEAPVYTNGFDALFLHTGRSSIPIPAEKDYLTGRPNPRYADELATMRMTGGYLAYFDAVTFRRSFLPSRAELEAALPLEVVRTEPLGTLYRIR</sequence>
<name>A0A6J4IRA5_9ACTN</name>